<dbReference type="EMBL" id="UINC01199065">
    <property type="protein sequence ID" value="SVE17314.1"/>
    <property type="molecule type" value="Genomic_DNA"/>
</dbReference>
<evidence type="ECO:0008006" key="2">
    <source>
        <dbReference type="Google" id="ProtNLM"/>
    </source>
</evidence>
<gene>
    <name evidence="1" type="ORF">METZ01_LOCUS470168</name>
</gene>
<dbReference type="SUPFAM" id="SSF48695">
    <property type="entry name" value="Multiheme cytochromes"/>
    <property type="match status" value="2"/>
</dbReference>
<accession>A0A383BBR5</accession>
<organism evidence="1">
    <name type="scientific">marine metagenome</name>
    <dbReference type="NCBI Taxonomy" id="408172"/>
    <lineage>
        <taxon>unclassified sequences</taxon>
        <taxon>metagenomes</taxon>
        <taxon>ecological metagenomes</taxon>
    </lineage>
</organism>
<dbReference type="AlphaFoldDB" id="A0A383BBR5"/>
<evidence type="ECO:0000313" key="1">
    <source>
        <dbReference type="EMBL" id="SVE17314.1"/>
    </source>
</evidence>
<sequence length="247" mass="26104">GEIGCVGCHRPLDQTGVRHGIEDAHPWASLTCTDCHGGDPAASTRLDAHVSPATGPSLLRRLATDALDLADRDYLRFINPGDLRVAHQGCGGSNPASNGSGCHQGMVETVKFSVMATYAGHYTLPRFLAGTQDRTHTHAAVDVVNENFDPATAPAGAVGALTALREPNDLVRNSIGVCIDVYLPKSCPTCHLNDFGPNNSAGNYRSSGCTACHMLYSDDGLSNSADPVISKDFPPHPRRHALTTKIP</sequence>
<reference evidence="1" key="1">
    <citation type="submission" date="2018-05" db="EMBL/GenBank/DDBJ databases">
        <authorList>
            <person name="Lanie J.A."/>
            <person name="Ng W.-L."/>
            <person name="Kazmierczak K.M."/>
            <person name="Andrzejewski T.M."/>
            <person name="Davidsen T.M."/>
            <person name="Wayne K.J."/>
            <person name="Tettelin H."/>
            <person name="Glass J.I."/>
            <person name="Rusch D."/>
            <person name="Podicherti R."/>
            <person name="Tsui H.-C.T."/>
            <person name="Winkler M.E."/>
        </authorList>
    </citation>
    <scope>NUCLEOTIDE SEQUENCE</scope>
</reference>
<name>A0A383BBR5_9ZZZZ</name>
<proteinExistence type="predicted"/>
<feature type="non-terminal residue" evidence="1">
    <location>
        <position position="247"/>
    </location>
</feature>
<protein>
    <recommendedName>
        <fullName evidence="2">Doubled CXXCH motif domain-containing protein</fullName>
    </recommendedName>
</protein>
<feature type="non-terminal residue" evidence="1">
    <location>
        <position position="1"/>
    </location>
</feature>
<dbReference type="InterPro" id="IPR036280">
    <property type="entry name" value="Multihaem_cyt_sf"/>
</dbReference>